<evidence type="ECO:0000256" key="1">
    <source>
        <dbReference type="ARBA" id="ARBA00004651"/>
    </source>
</evidence>
<evidence type="ECO:0000313" key="10">
    <source>
        <dbReference type="Proteomes" id="UP000008461"/>
    </source>
</evidence>
<feature type="domain" description="MacB-like periplasmic core" evidence="8">
    <location>
        <begin position="20"/>
        <end position="237"/>
    </location>
</feature>
<dbReference type="KEGG" id="hhy:Halhy_4661"/>
<dbReference type="Pfam" id="PF12704">
    <property type="entry name" value="MacB_PCD"/>
    <property type="match status" value="2"/>
</dbReference>
<dbReference type="GO" id="GO:0022857">
    <property type="term" value="F:transmembrane transporter activity"/>
    <property type="evidence" value="ECO:0007669"/>
    <property type="project" value="TreeGrafter"/>
</dbReference>
<reference key="2">
    <citation type="submission" date="2011-04" db="EMBL/GenBank/DDBJ databases">
        <title>Complete sequence of chromosome of Haliscomenobacter hydrossis DSM 1100.</title>
        <authorList>
            <consortium name="US DOE Joint Genome Institute (JGI-PGF)"/>
            <person name="Lucas S."/>
            <person name="Han J."/>
            <person name="Lapidus A."/>
            <person name="Bruce D."/>
            <person name="Goodwin L."/>
            <person name="Pitluck S."/>
            <person name="Peters L."/>
            <person name="Kyrpides N."/>
            <person name="Mavromatis K."/>
            <person name="Ivanova N."/>
            <person name="Ovchinnikova G."/>
            <person name="Pagani I."/>
            <person name="Daligault H."/>
            <person name="Detter J.C."/>
            <person name="Han C."/>
            <person name="Land M."/>
            <person name="Hauser L."/>
            <person name="Markowitz V."/>
            <person name="Cheng J.-F."/>
            <person name="Hugenholtz P."/>
            <person name="Woyke T."/>
            <person name="Wu D."/>
            <person name="Verbarg S."/>
            <person name="Frueling A."/>
            <person name="Brambilla E."/>
            <person name="Klenk H.-P."/>
            <person name="Eisen J.A."/>
        </authorList>
    </citation>
    <scope>NUCLEOTIDE SEQUENCE</scope>
    <source>
        <strain>DSM 1100</strain>
    </source>
</reference>
<dbReference type="EMBL" id="CP002691">
    <property type="protein sequence ID" value="AEE52496.1"/>
    <property type="molecule type" value="Genomic_DNA"/>
</dbReference>
<dbReference type="PANTHER" id="PTHR30572:SF18">
    <property type="entry name" value="ABC-TYPE MACROLIDE FAMILY EXPORT SYSTEM PERMEASE COMPONENT 2"/>
    <property type="match status" value="1"/>
</dbReference>
<dbReference type="GO" id="GO:0005886">
    <property type="term" value="C:plasma membrane"/>
    <property type="evidence" value="ECO:0007669"/>
    <property type="project" value="UniProtKB-SubCell"/>
</dbReference>
<dbReference type="OrthoDB" id="5933722at2"/>
<evidence type="ECO:0000256" key="6">
    <source>
        <dbReference type="SAM" id="Phobius"/>
    </source>
</evidence>
<feature type="transmembrane region" description="Helical" evidence="6">
    <location>
        <begin position="720"/>
        <end position="739"/>
    </location>
</feature>
<feature type="domain" description="ABC3 transporter permease C-terminal" evidence="7">
    <location>
        <begin position="289"/>
        <end position="393"/>
    </location>
</feature>
<evidence type="ECO:0000256" key="4">
    <source>
        <dbReference type="ARBA" id="ARBA00022989"/>
    </source>
</evidence>
<evidence type="ECO:0000259" key="7">
    <source>
        <dbReference type="Pfam" id="PF02687"/>
    </source>
</evidence>
<dbReference type="InterPro" id="IPR025857">
    <property type="entry name" value="MacB_PCD"/>
</dbReference>
<feature type="transmembrane region" description="Helical" evidence="6">
    <location>
        <begin position="425"/>
        <end position="445"/>
    </location>
</feature>
<reference evidence="9 10" key="1">
    <citation type="journal article" date="2011" name="Stand. Genomic Sci.">
        <title>Complete genome sequence of Haliscomenobacter hydrossis type strain (O).</title>
        <authorList>
            <consortium name="US DOE Joint Genome Institute (JGI-PGF)"/>
            <person name="Daligault H."/>
            <person name="Lapidus A."/>
            <person name="Zeytun A."/>
            <person name="Nolan M."/>
            <person name="Lucas S."/>
            <person name="Del Rio T.G."/>
            <person name="Tice H."/>
            <person name="Cheng J.F."/>
            <person name="Tapia R."/>
            <person name="Han C."/>
            <person name="Goodwin L."/>
            <person name="Pitluck S."/>
            <person name="Liolios K."/>
            <person name="Pagani I."/>
            <person name="Ivanova N."/>
            <person name="Huntemann M."/>
            <person name="Mavromatis K."/>
            <person name="Mikhailova N."/>
            <person name="Pati A."/>
            <person name="Chen A."/>
            <person name="Palaniappan K."/>
            <person name="Land M."/>
            <person name="Hauser L."/>
            <person name="Brambilla E.M."/>
            <person name="Rohde M."/>
            <person name="Verbarg S."/>
            <person name="Goker M."/>
            <person name="Bristow J."/>
            <person name="Eisen J.A."/>
            <person name="Markowitz V."/>
            <person name="Hugenholtz P."/>
            <person name="Kyrpides N.C."/>
            <person name="Klenk H.P."/>
            <person name="Woyke T."/>
        </authorList>
    </citation>
    <scope>NUCLEOTIDE SEQUENCE [LARGE SCALE GENOMIC DNA]</scope>
    <source>
        <strain evidence="10">ATCC 27775 / DSM 1100 / LMG 10767 / O</strain>
    </source>
</reference>
<evidence type="ECO:0000313" key="9">
    <source>
        <dbReference type="EMBL" id="AEE52496.1"/>
    </source>
</evidence>
<dbReference type="RefSeq" id="WP_013767034.1">
    <property type="nucleotide sequence ID" value="NC_015510.1"/>
</dbReference>
<sequence length="791" mass="88253">MFKNYLLTTLRQLWKHQGYTAINIAGLAVGIAVCLLIALWVKDELQYDQFHQKADRIYRVLWNGKFGDNEWKIPVGPVPVKSTLEDHFPEVEYVTQMSQSGITIKKGSEYVRETEMLYADENFTKVFSIKTISGDVNTALKEPNTIALSQSAAAKYFPKQNPLGQTLLKNDGTALKVSAVVQDMPTQSHFQFQFLGALNQLQFFKERKELWGFATVYNYFSLKPGTDPLALQKKFQAYLEQHTQEEHFKTKGNFSRFPFQALSTIHLDSNLEMELGVNGKRAYLYIFSIVALFILVLACINFINLSTARSITRAKEVGVRKALGSGRGQLMVQFFGESLIAVVAALIFAVAILGLSLPYFNTLAGKTMQLEWSGLPFLLGLLGLITLFTSLLAGVFPAVVLSGFKTIATLKGQLGSQLGRSRLRESLVVGQFSISTALIIGTMVVGTQFRFLLNSELGFDKERVLLIDRAYALDQNYGVFLEKVRNLPMVDNAGGATAVPGKLYDSTVFAPEQPANFKESSFNYVFADPAYLSTLKVKIHAGRDFRQNSRADSLSCIINRAMVKKLGWKDPLGKHISGGNGANFQVIGVMEDFHYLSLHHQVEPLILMTAPWSHPYIAIRLRTGNLADQINKVKGLWSELAPTAPFEYSFVEDEYQKFYTAEQRLGRVFFLFSVLALFIAGLGLFGLAFYMVARRTKEIGVRKVLGADVSSVVRLLTLDFLRLVLVAVVLAVPVAYLLLQRWLQDFAYRIDMPWWAFVAAGAIALGIALLTVSFQSVRAALKNPVTALKVE</sequence>
<dbReference type="eggNOG" id="COG0577">
    <property type="taxonomic scope" value="Bacteria"/>
</dbReference>
<evidence type="ECO:0000256" key="3">
    <source>
        <dbReference type="ARBA" id="ARBA00022692"/>
    </source>
</evidence>
<feature type="transmembrane region" description="Helical" evidence="6">
    <location>
        <begin position="377"/>
        <end position="404"/>
    </location>
</feature>
<keyword evidence="5 6" id="KW-0472">Membrane</keyword>
<evidence type="ECO:0000259" key="8">
    <source>
        <dbReference type="Pfam" id="PF12704"/>
    </source>
</evidence>
<feature type="transmembrane region" description="Helical" evidence="6">
    <location>
        <begin position="754"/>
        <end position="774"/>
    </location>
</feature>
<dbReference type="AlphaFoldDB" id="F4KVN9"/>
<dbReference type="InterPro" id="IPR003838">
    <property type="entry name" value="ABC3_permease_C"/>
</dbReference>
<organism evidence="9 10">
    <name type="scientific">Haliscomenobacter hydrossis (strain ATCC 27775 / DSM 1100 / LMG 10767 / O)</name>
    <dbReference type="NCBI Taxonomy" id="760192"/>
    <lineage>
        <taxon>Bacteria</taxon>
        <taxon>Pseudomonadati</taxon>
        <taxon>Bacteroidota</taxon>
        <taxon>Saprospiria</taxon>
        <taxon>Saprospirales</taxon>
        <taxon>Haliscomenobacteraceae</taxon>
        <taxon>Haliscomenobacter</taxon>
    </lineage>
</organism>
<evidence type="ECO:0000256" key="2">
    <source>
        <dbReference type="ARBA" id="ARBA00022475"/>
    </source>
</evidence>
<dbReference type="STRING" id="760192.Halhy_4661"/>
<keyword evidence="3 6" id="KW-0812">Transmembrane</keyword>
<proteinExistence type="predicted"/>
<evidence type="ECO:0000256" key="5">
    <source>
        <dbReference type="ARBA" id="ARBA00023136"/>
    </source>
</evidence>
<dbReference type="Proteomes" id="UP000008461">
    <property type="component" value="Chromosome"/>
</dbReference>
<dbReference type="PANTHER" id="PTHR30572">
    <property type="entry name" value="MEMBRANE COMPONENT OF TRANSPORTER-RELATED"/>
    <property type="match status" value="1"/>
</dbReference>
<dbReference type="HOGENOM" id="CLU_008713_1_0_10"/>
<feature type="transmembrane region" description="Helical" evidence="6">
    <location>
        <begin position="668"/>
        <end position="693"/>
    </location>
</feature>
<feature type="transmembrane region" description="Helical" evidence="6">
    <location>
        <begin position="282"/>
        <end position="303"/>
    </location>
</feature>
<feature type="transmembrane region" description="Helical" evidence="6">
    <location>
        <begin position="21"/>
        <end position="41"/>
    </location>
</feature>
<protein>
    <submittedName>
        <fullName evidence="9">Uncharacterized protein</fullName>
    </submittedName>
</protein>
<name>F4KVN9_HALH1</name>
<keyword evidence="10" id="KW-1185">Reference proteome</keyword>
<comment type="subcellular location">
    <subcellularLocation>
        <location evidence="1">Cell membrane</location>
        <topology evidence="1">Multi-pass membrane protein</topology>
    </subcellularLocation>
</comment>
<feature type="domain" description="MacB-like periplasmic core" evidence="8">
    <location>
        <begin position="434"/>
        <end position="631"/>
    </location>
</feature>
<keyword evidence="4 6" id="KW-1133">Transmembrane helix</keyword>
<dbReference type="Pfam" id="PF02687">
    <property type="entry name" value="FtsX"/>
    <property type="match status" value="2"/>
</dbReference>
<keyword evidence="2" id="KW-1003">Cell membrane</keyword>
<gene>
    <name evidence="9" type="ordered locus">Halhy_4661</name>
</gene>
<dbReference type="InterPro" id="IPR050250">
    <property type="entry name" value="Macrolide_Exporter_MacB"/>
</dbReference>
<accession>F4KVN9</accession>
<feature type="transmembrane region" description="Helical" evidence="6">
    <location>
        <begin position="330"/>
        <end position="357"/>
    </location>
</feature>
<feature type="domain" description="ABC3 transporter permease C-terminal" evidence="7">
    <location>
        <begin position="671"/>
        <end position="783"/>
    </location>
</feature>